<dbReference type="GO" id="GO:0045040">
    <property type="term" value="P:protein insertion into mitochondrial outer membrane"/>
    <property type="evidence" value="ECO:0007669"/>
    <property type="project" value="InterPro"/>
</dbReference>
<name>A0A9N9B2S1_9GLOM</name>
<dbReference type="Proteomes" id="UP000789342">
    <property type="component" value="Unassembled WGS sequence"/>
</dbReference>
<dbReference type="InterPro" id="IPR037652">
    <property type="entry name" value="Mim2"/>
</dbReference>
<feature type="region of interest" description="Disordered" evidence="1">
    <location>
        <begin position="125"/>
        <end position="157"/>
    </location>
</feature>
<comment type="caution">
    <text evidence="2">The sequence shown here is derived from an EMBL/GenBank/DDBJ whole genome shotgun (WGS) entry which is preliminary data.</text>
</comment>
<sequence>MPQLVTAEIEAPPPIPTDDVGYLDEAYINSLSLRLQQNPNYRPASTQVAEDLPLPRETTQDDTETDVTELDEDDWEEILEQTKQIFVAFLLPILGRWLGRKFSFWGKASEFFKFPHGQDSLSGTINPVSLKKRKRTPQPKASQFNPNKDPENCCSIG</sequence>
<evidence type="ECO:0000313" key="3">
    <source>
        <dbReference type="Proteomes" id="UP000789342"/>
    </source>
</evidence>
<dbReference type="AlphaFoldDB" id="A0A9N9B2S1"/>
<evidence type="ECO:0000256" key="1">
    <source>
        <dbReference type="SAM" id="MobiDB-lite"/>
    </source>
</evidence>
<dbReference type="GO" id="GO:0005739">
    <property type="term" value="C:mitochondrion"/>
    <property type="evidence" value="ECO:0007669"/>
    <property type="project" value="GOC"/>
</dbReference>
<evidence type="ECO:0000313" key="2">
    <source>
        <dbReference type="EMBL" id="CAG8550427.1"/>
    </source>
</evidence>
<dbReference type="EMBL" id="CAJVPV010003374">
    <property type="protein sequence ID" value="CAG8550427.1"/>
    <property type="molecule type" value="Genomic_DNA"/>
</dbReference>
<dbReference type="OrthoDB" id="5555533at2759"/>
<keyword evidence="3" id="KW-1185">Reference proteome</keyword>
<gene>
    <name evidence="2" type="ORF">AMORRO_LOCUS5547</name>
</gene>
<organism evidence="2 3">
    <name type="scientific">Acaulospora morrowiae</name>
    <dbReference type="NCBI Taxonomy" id="94023"/>
    <lineage>
        <taxon>Eukaryota</taxon>
        <taxon>Fungi</taxon>
        <taxon>Fungi incertae sedis</taxon>
        <taxon>Mucoromycota</taxon>
        <taxon>Glomeromycotina</taxon>
        <taxon>Glomeromycetes</taxon>
        <taxon>Diversisporales</taxon>
        <taxon>Acaulosporaceae</taxon>
        <taxon>Acaulospora</taxon>
    </lineage>
</organism>
<protein>
    <submittedName>
        <fullName evidence="2">11299_t:CDS:1</fullName>
    </submittedName>
</protein>
<proteinExistence type="predicted"/>
<reference evidence="2" key="1">
    <citation type="submission" date="2021-06" db="EMBL/GenBank/DDBJ databases">
        <authorList>
            <person name="Kallberg Y."/>
            <person name="Tangrot J."/>
            <person name="Rosling A."/>
        </authorList>
    </citation>
    <scope>NUCLEOTIDE SEQUENCE</scope>
    <source>
        <strain evidence="2">CL551</strain>
    </source>
</reference>
<dbReference type="Pfam" id="PF19117">
    <property type="entry name" value="Mim2"/>
    <property type="match status" value="1"/>
</dbReference>
<accession>A0A9N9B2S1</accession>
<dbReference type="GO" id="GO:0070096">
    <property type="term" value="P:mitochondrial outer membrane translocase complex assembly"/>
    <property type="evidence" value="ECO:0007669"/>
    <property type="project" value="InterPro"/>
</dbReference>